<comment type="caution">
    <text evidence="1">The sequence shown here is derived from an EMBL/GenBank/DDBJ whole genome shotgun (WGS) entry which is preliminary data.</text>
</comment>
<name>X6NN38_RETFI</name>
<dbReference type="AlphaFoldDB" id="X6NN38"/>
<sequence>MNEILCGKEGKNECLLDERLLCDMAYDHPLKPDGENEQQMFDTFCWTPLSEAWTIESVKEPSPDDLRVEESIHDNDPNEEQSVIDVFAFAKELDKENDMNTANKESKERKRFYFIYFFFCNGLYFELIQYCAPLWREEQMERVQLQQLLADITNHGERMQQLNYLYEHYQTIKEKLMKTWQTRLLNGSQSLCQLKSGIHKMQMQANAIMFAMCRHYLQLLERLSQVWKDHLFNVCSFSILKKIDNKEKKENKTKLATGVAQCIALQQQAS</sequence>
<dbReference type="Proteomes" id="UP000023152">
    <property type="component" value="Unassembled WGS sequence"/>
</dbReference>
<proteinExistence type="predicted"/>
<dbReference type="EMBL" id="ASPP01007443">
    <property type="protein sequence ID" value="ETO27129.1"/>
    <property type="molecule type" value="Genomic_DNA"/>
</dbReference>
<evidence type="ECO:0000313" key="2">
    <source>
        <dbReference type="Proteomes" id="UP000023152"/>
    </source>
</evidence>
<accession>X6NN38</accession>
<organism evidence="1 2">
    <name type="scientific">Reticulomyxa filosa</name>
    <dbReference type="NCBI Taxonomy" id="46433"/>
    <lineage>
        <taxon>Eukaryota</taxon>
        <taxon>Sar</taxon>
        <taxon>Rhizaria</taxon>
        <taxon>Retaria</taxon>
        <taxon>Foraminifera</taxon>
        <taxon>Monothalamids</taxon>
        <taxon>Reticulomyxidae</taxon>
        <taxon>Reticulomyxa</taxon>
    </lineage>
</organism>
<gene>
    <name evidence="1" type="ORF">RFI_10004</name>
</gene>
<reference evidence="1 2" key="1">
    <citation type="journal article" date="2013" name="Curr. Biol.">
        <title>The Genome of the Foraminiferan Reticulomyxa filosa.</title>
        <authorList>
            <person name="Glockner G."/>
            <person name="Hulsmann N."/>
            <person name="Schleicher M."/>
            <person name="Noegel A.A."/>
            <person name="Eichinger L."/>
            <person name="Gallinger C."/>
            <person name="Pawlowski J."/>
            <person name="Sierra R."/>
            <person name="Euteneuer U."/>
            <person name="Pillet L."/>
            <person name="Moustafa A."/>
            <person name="Platzer M."/>
            <person name="Groth M."/>
            <person name="Szafranski K."/>
            <person name="Schliwa M."/>
        </authorList>
    </citation>
    <scope>NUCLEOTIDE SEQUENCE [LARGE SCALE GENOMIC DNA]</scope>
</reference>
<evidence type="ECO:0000313" key="1">
    <source>
        <dbReference type="EMBL" id="ETO27129.1"/>
    </source>
</evidence>
<feature type="non-terminal residue" evidence="1">
    <location>
        <position position="270"/>
    </location>
</feature>
<protein>
    <submittedName>
        <fullName evidence="1">Uncharacterized protein</fullName>
    </submittedName>
</protein>
<keyword evidence="2" id="KW-1185">Reference proteome</keyword>